<evidence type="ECO:0000313" key="3">
    <source>
        <dbReference type="Proteomes" id="UP000775213"/>
    </source>
</evidence>
<keyword evidence="3" id="KW-1185">Reference proteome</keyword>
<evidence type="ECO:0000256" key="1">
    <source>
        <dbReference type="SAM" id="MobiDB-lite"/>
    </source>
</evidence>
<protein>
    <submittedName>
        <fullName evidence="2">Uncharacterized protein</fullName>
    </submittedName>
</protein>
<organism evidence="2 3">
    <name type="scientific">Dendrobium chrysotoxum</name>
    <name type="common">Orchid</name>
    <dbReference type="NCBI Taxonomy" id="161865"/>
    <lineage>
        <taxon>Eukaryota</taxon>
        <taxon>Viridiplantae</taxon>
        <taxon>Streptophyta</taxon>
        <taxon>Embryophyta</taxon>
        <taxon>Tracheophyta</taxon>
        <taxon>Spermatophyta</taxon>
        <taxon>Magnoliopsida</taxon>
        <taxon>Liliopsida</taxon>
        <taxon>Asparagales</taxon>
        <taxon>Orchidaceae</taxon>
        <taxon>Epidendroideae</taxon>
        <taxon>Malaxideae</taxon>
        <taxon>Dendrobiinae</taxon>
        <taxon>Dendrobium</taxon>
    </lineage>
</organism>
<name>A0AAV7G1N9_DENCH</name>
<sequence>MSPSKLKLFHQCGLCSPLTCEDKLSLEDKYHHILKQNQACVDYINHLDATNSAGFNPLGGSLSATVPAPLPCPSQLFSTLVALSLGPNVYPEISVITKNTQYITHSSPPPMPASSAPPTIVPNNI</sequence>
<dbReference type="AlphaFoldDB" id="A0AAV7G1N9"/>
<dbReference type="EMBL" id="JAGFBR010000014">
    <property type="protein sequence ID" value="KAH0455729.1"/>
    <property type="molecule type" value="Genomic_DNA"/>
</dbReference>
<gene>
    <name evidence="2" type="ORF">IEQ34_015761</name>
</gene>
<accession>A0AAV7G1N9</accession>
<proteinExistence type="predicted"/>
<feature type="region of interest" description="Disordered" evidence="1">
    <location>
        <begin position="106"/>
        <end position="125"/>
    </location>
</feature>
<evidence type="ECO:0000313" key="2">
    <source>
        <dbReference type="EMBL" id="KAH0455729.1"/>
    </source>
</evidence>
<reference evidence="2 3" key="1">
    <citation type="journal article" date="2021" name="Hortic Res">
        <title>Chromosome-scale assembly of the Dendrobium chrysotoxum genome enhances the understanding of orchid evolution.</title>
        <authorList>
            <person name="Zhang Y."/>
            <person name="Zhang G.Q."/>
            <person name="Zhang D."/>
            <person name="Liu X.D."/>
            <person name="Xu X.Y."/>
            <person name="Sun W.H."/>
            <person name="Yu X."/>
            <person name="Zhu X."/>
            <person name="Wang Z.W."/>
            <person name="Zhao X."/>
            <person name="Zhong W.Y."/>
            <person name="Chen H."/>
            <person name="Yin W.L."/>
            <person name="Huang T."/>
            <person name="Niu S.C."/>
            <person name="Liu Z.J."/>
        </authorList>
    </citation>
    <scope>NUCLEOTIDE SEQUENCE [LARGE SCALE GENOMIC DNA]</scope>
    <source>
        <strain evidence="2">Lindl</strain>
    </source>
</reference>
<dbReference type="Proteomes" id="UP000775213">
    <property type="component" value="Unassembled WGS sequence"/>
</dbReference>
<comment type="caution">
    <text evidence="2">The sequence shown here is derived from an EMBL/GenBank/DDBJ whole genome shotgun (WGS) entry which is preliminary data.</text>
</comment>